<dbReference type="WBParaSite" id="PS1159_v2.g2029.t1">
    <property type="protein sequence ID" value="PS1159_v2.g2029.t1"/>
    <property type="gene ID" value="PS1159_v2.g2029"/>
</dbReference>
<protein>
    <submittedName>
        <fullName evidence="2">Uncharacterized protein</fullName>
    </submittedName>
</protein>
<evidence type="ECO:0000313" key="1">
    <source>
        <dbReference type="Proteomes" id="UP000887580"/>
    </source>
</evidence>
<sequence length="502" mass="58246">MAHRAGLPVTDNSMDNFDFVDELVSNLDDVSVINDKQKEKFSLRLLFQNEQPPSSIKCKRVKAVVDCLKRMKFLDFHDCHLLASRDDDYYGFCIFTTKPFKTKEIEIESGDIFLANTDANGEKIVVSKNNTAHGQIFRKIFEDEGLRKKHIFMGFAQHSKWLIGRSGTFNSELYTNLLPFADDDKKKEGLFIFRTFIYGSIIMFKLSKHTTMTPYASAMGICLFLIISKVGTAEQKQQLPIKDIFVDHSDVFMTQMFLGLNIHPTILAVLYRNINREKVINETLNLLFDELCAGAKDFTADQYENMLNKLKEWVGDEDDVTSKQLSKLMDSNENKYETRKAASRYQYNGDEINLNEWLEKIQSGWIYNGKTVERERNDGTCDQCGQNNLRYEFFITNEYTNSEKKIGSECVTKYNFTVMDDQQNSLSTQDAKKKVNRDKAKSKEEGSRNRQYKIEHNPADFKMLLTKGKHQKKFEDIKKVDWQLERILPYMTSAQKKQNKVG</sequence>
<dbReference type="Proteomes" id="UP000887580">
    <property type="component" value="Unplaced"/>
</dbReference>
<reference evidence="2" key="1">
    <citation type="submission" date="2022-11" db="UniProtKB">
        <authorList>
            <consortium name="WormBaseParasite"/>
        </authorList>
    </citation>
    <scope>IDENTIFICATION</scope>
</reference>
<organism evidence="1 2">
    <name type="scientific">Panagrolaimus sp. PS1159</name>
    <dbReference type="NCBI Taxonomy" id="55785"/>
    <lineage>
        <taxon>Eukaryota</taxon>
        <taxon>Metazoa</taxon>
        <taxon>Ecdysozoa</taxon>
        <taxon>Nematoda</taxon>
        <taxon>Chromadorea</taxon>
        <taxon>Rhabditida</taxon>
        <taxon>Tylenchina</taxon>
        <taxon>Panagrolaimomorpha</taxon>
        <taxon>Panagrolaimoidea</taxon>
        <taxon>Panagrolaimidae</taxon>
        <taxon>Panagrolaimus</taxon>
    </lineage>
</organism>
<name>A0AC35FRW7_9BILA</name>
<accession>A0AC35FRW7</accession>
<evidence type="ECO:0000313" key="2">
    <source>
        <dbReference type="WBParaSite" id="PS1159_v2.g2029.t1"/>
    </source>
</evidence>
<proteinExistence type="predicted"/>